<evidence type="ECO:0000256" key="6">
    <source>
        <dbReference type="SAM" id="Phobius"/>
    </source>
</evidence>
<keyword evidence="8" id="KW-1185">Reference proteome</keyword>
<dbReference type="Pfam" id="PF04505">
    <property type="entry name" value="CD225"/>
    <property type="match status" value="1"/>
</dbReference>
<dbReference type="OrthoDB" id="6066934at2759"/>
<dbReference type="AlphaFoldDB" id="A0A8S3ZLS0"/>
<evidence type="ECO:0000256" key="5">
    <source>
        <dbReference type="ARBA" id="ARBA00023136"/>
    </source>
</evidence>
<feature type="transmembrane region" description="Helical" evidence="6">
    <location>
        <begin position="87"/>
        <end position="110"/>
    </location>
</feature>
<evidence type="ECO:0000256" key="1">
    <source>
        <dbReference type="ARBA" id="ARBA00004370"/>
    </source>
</evidence>
<evidence type="ECO:0000256" key="2">
    <source>
        <dbReference type="ARBA" id="ARBA00006843"/>
    </source>
</evidence>
<gene>
    <name evidence="7" type="ORF">CUNI_LOCUS13824</name>
</gene>
<evidence type="ECO:0000313" key="7">
    <source>
        <dbReference type="EMBL" id="CAG5128266.1"/>
    </source>
</evidence>
<name>A0A8S3ZLS0_9EUPU</name>
<comment type="similarity">
    <text evidence="2">Belongs to the CD225/Dispanin family.</text>
</comment>
<evidence type="ECO:0000256" key="4">
    <source>
        <dbReference type="ARBA" id="ARBA00022989"/>
    </source>
</evidence>
<reference evidence="7" key="1">
    <citation type="submission" date="2021-04" db="EMBL/GenBank/DDBJ databases">
        <authorList>
            <consortium name="Molecular Ecology Group"/>
        </authorList>
    </citation>
    <scope>NUCLEOTIDE SEQUENCE</scope>
</reference>
<dbReference type="GO" id="GO:0016020">
    <property type="term" value="C:membrane"/>
    <property type="evidence" value="ECO:0007669"/>
    <property type="project" value="UniProtKB-SubCell"/>
</dbReference>
<accession>A0A8S3ZLS0</accession>
<keyword evidence="5 6" id="KW-0472">Membrane</keyword>
<proteinExistence type="inferred from homology"/>
<keyword evidence="4 6" id="KW-1133">Transmembrane helix</keyword>
<organism evidence="7 8">
    <name type="scientific">Candidula unifasciata</name>
    <dbReference type="NCBI Taxonomy" id="100452"/>
    <lineage>
        <taxon>Eukaryota</taxon>
        <taxon>Metazoa</taxon>
        <taxon>Spiralia</taxon>
        <taxon>Lophotrochozoa</taxon>
        <taxon>Mollusca</taxon>
        <taxon>Gastropoda</taxon>
        <taxon>Heterobranchia</taxon>
        <taxon>Euthyneura</taxon>
        <taxon>Panpulmonata</taxon>
        <taxon>Eupulmonata</taxon>
        <taxon>Stylommatophora</taxon>
        <taxon>Helicina</taxon>
        <taxon>Helicoidea</taxon>
        <taxon>Geomitridae</taxon>
        <taxon>Candidula</taxon>
    </lineage>
</organism>
<sequence length="121" mass="13248">MTTPFEGDVYKTGSKQILVTRDPIYVHPAVTKQGNYIGRQPHDYLPLAICVTVLNPLLGPIAILFAFKSSKSFTDGDIIYATKWSNYAFLTSMLVIVTSCLAYVALAFALSGPELRGGHSY</sequence>
<evidence type="ECO:0000256" key="3">
    <source>
        <dbReference type="ARBA" id="ARBA00022692"/>
    </source>
</evidence>
<comment type="caution">
    <text evidence="7">The sequence shown here is derived from an EMBL/GenBank/DDBJ whole genome shotgun (WGS) entry which is preliminary data.</text>
</comment>
<comment type="subcellular location">
    <subcellularLocation>
        <location evidence="1">Membrane</location>
    </subcellularLocation>
</comment>
<protein>
    <submittedName>
        <fullName evidence="7">Uncharacterized protein</fullName>
    </submittedName>
</protein>
<dbReference type="Proteomes" id="UP000678393">
    <property type="component" value="Unassembled WGS sequence"/>
</dbReference>
<evidence type="ECO:0000313" key="8">
    <source>
        <dbReference type="Proteomes" id="UP000678393"/>
    </source>
</evidence>
<dbReference type="InterPro" id="IPR007593">
    <property type="entry name" value="CD225/Dispanin_fam"/>
</dbReference>
<dbReference type="EMBL" id="CAJHNH020003001">
    <property type="protein sequence ID" value="CAG5128266.1"/>
    <property type="molecule type" value="Genomic_DNA"/>
</dbReference>
<keyword evidence="3 6" id="KW-0812">Transmembrane</keyword>
<feature type="transmembrane region" description="Helical" evidence="6">
    <location>
        <begin position="44"/>
        <end position="67"/>
    </location>
</feature>